<evidence type="ECO:0000313" key="2">
    <source>
        <dbReference type="Proteomes" id="UP000594638"/>
    </source>
</evidence>
<evidence type="ECO:0000313" key="1">
    <source>
        <dbReference type="EMBL" id="CAA2934683.1"/>
    </source>
</evidence>
<dbReference type="OrthoDB" id="274683at2759"/>
<dbReference type="Proteomes" id="UP000594638">
    <property type="component" value="Unassembled WGS sequence"/>
</dbReference>
<gene>
    <name evidence="1" type="ORF">OLEA9_A117541</name>
</gene>
<reference evidence="1 2" key="1">
    <citation type="submission" date="2019-12" db="EMBL/GenBank/DDBJ databases">
        <authorList>
            <person name="Alioto T."/>
            <person name="Alioto T."/>
            <person name="Gomez Garrido J."/>
        </authorList>
    </citation>
    <scope>NUCLEOTIDE SEQUENCE [LARGE SCALE GENOMIC DNA]</scope>
</reference>
<dbReference type="AlphaFoldDB" id="A0A8S0PF14"/>
<dbReference type="Gramene" id="OE9A117541T1">
    <property type="protein sequence ID" value="OE9A117541C1"/>
    <property type="gene ID" value="OE9A117541"/>
</dbReference>
<protein>
    <submittedName>
        <fullName evidence="1">50S ribosomal L3, chloroplastic</fullName>
    </submittedName>
</protein>
<dbReference type="Gene3D" id="2.40.30.10">
    <property type="entry name" value="Translation factors"/>
    <property type="match status" value="1"/>
</dbReference>
<dbReference type="SUPFAM" id="SSF50447">
    <property type="entry name" value="Translation proteins"/>
    <property type="match status" value="1"/>
</dbReference>
<accession>A0A8S0PF14</accession>
<dbReference type="InterPro" id="IPR009000">
    <property type="entry name" value="Transl_B-barrel_sf"/>
</dbReference>
<name>A0A8S0PF14_OLEEU</name>
<dbReference type="InterPro" id="IPR019927">
    <property type="entry name" value="Ribosomal_uL3_bac/org-type"/>
</dbReference>
<organism evidence="1 2">
    <name type="scientific">Olea europaea subsp. europaea</name>
    <dbReference type="NCBI Taxonomy" id="158383"/>
    <lineage>
        <taxon>Eukaryota</taxon>
        <taxon>Viridiplantae</taxon>
        <taxon>Streptophyta</taxon>
        <taxon>Embryophyta</taxon>
        <taxon>Tracheophyta</taxon>
        <taxon>Spermatophyta</taxon>
        <taxon>Magnoliopsida</taxon>
        <taxon>eudicotyledons</taxon>
        <taxon>Gunneridae</taxon>
        <taxon>Pentapetalae</taxon>
        <taxon>asterids</taxon>
        <taxon>lamiids</taxon>
        <taxon>Lamiales</taxon>
        <taxon>Oleaceae</taxon>
        <taxon>Oleeae</taxon>
        <taxon>Olea</taxon>
    </lineage>
</organism>
<dbReference type="PANTHER" id="PTHR11229:SF16">
    <property type="entry name" value="LARGE RIBOSOMAL SUBUNIT PROTEIN UL3C"/>
    <property type="match status" value="1"/>
</dbReference>
<comment type="caution">
    <text evidence="1">The sequence shown here is derived from an EMBL/GenBank/DDBJ whole genome shotgun (WGS) entry which is preliminary data.</text>
</comment>
<sequence>MKLTTYKAFGVGGGEIAELEVAKENLGGIKWVEGDAIVAAKHLRLPIKRLSKLSLSATTPKKTPLISVSMEAGIGVMGMTLGMMSFFDDSEAVIPVIVVGFREGNIVTQVKTELADGYNAVHVEYRRVRDRKLTKPEMGIWGSPKLSHCATCRNLGSRTSMGLSPTRDFQL</sequence>
<dbReference type="EMBL" id="CACTIH010000018">
    <property type="protein sequence ID" value="CAA2934683.1"/>
    <property type="molecule type" value="Genomic_DNA"/>
</dbReference>
<dbReference type="GO" id="GO:0003735">
    <property type="term" value="F:structural constituent of ribosome"/>
    <property type="evidence" value="ECO:0007669"/>
    <property type="project" value="InterPro"/>
</dbReference>
<dbReference type="PANTHER" id="PTHR11229">
    <property type="entry name" value="50S RIBOSOMAL PROTEIN L3"/>
    <property type="match status" value="1"/>
</dbReference>
<dbReference type="GO" id="GO:0006412">
    <property type="term" value="P:translation"/>
    <property type="evidence" value="ECO:0007669"/>
    <property type="project" value="InterPro"/>
</dbReference>
<dbReference type="GO" id="GO:0009941">
    <property type="term" value="C:chloroplast envelope"/>
    <property type="evidence" value="ECO:0007669"/>
    <property type="project" value="TreeGrafter"/>
</dbReference>
<proteinExistence type="predicted"/>
<keyword evidence="2" id="KW-1185">Reference proteome</keyword>
<dbReference type="GO" id="GO:0005840">
    <property type="term" value="C:ribosome"/>
    <property type="evidence" value="ECO:0007669"/>
    <property type="project" value="InterPro"/>
</dbReference>